<dbReference type="EMBL" id="JAWWNJ010000057">
    <property type="protein sequence ID" value="KAK7014183.1"/>
    <property type="molecule type" value="Genomic_DNA"/>
</dbReference>
<reference evidence="1 2" key="1">
    <citation type="journal article" date="2024" name="J Genomics">
        <title>Draft genome sequencing and assembly of Favolaschia claudopus CIRM-BRFM 2984 isolated from oak limbs.</title>
        <authorList>
            <person name="Navarro D."/>
            <person name="Drula E."/>
            <person name="Chaduli D."/>
            <person name="Cazenave R."/>
            <person name="Ahrendt S."/>
            <person name="Wang J."/>
            <person name="Lipzen A."/>
            <person name="Daum C."/>
            <person name="Barry K."/>
            <person name="Grigoriev I.V."/>
            <person name="Favel A."/>
            <person name="Rosso M.N."/>
            <person name="Martin F."/>
        </authorList>
    </citation>
    <scope>NUCLEOTIDE SEQUENCE [LARGE SCALE GENOMIC DNA]</scope>
    <source>
        <strain evidence="1 2">CIRM-BRFM 2984</strain>
    </source>
</reference>
<dbReference type="AlphaFoldDB" id="A0AAW0ALZ4"/>
<sequence length="226" mass="26378">MSQVVCENINEVNNTRNLPSSLPDEDTQASWDLVRLKMASPEFRKQVPAPIIENRPPPFEFTDSLSRPSALIESRSFKPLYPIPSPSKDESNIYNWIPTGEALVREYEHEVQAIETALEHAKLKLAHARYILAKTAFILQPIHRVPLELWTCGKRAVTFYTMLQFIQLTFPPLTSILIHSIRLPPRRTRERHINCPLPPLFPNSFRSANHVVYVERMNRFEWRRER</sequence>
<protein>
    <submittedName>
        <fullName evidence="1">Uncharacterized protein</fullName>
    </submittedName>
</protein>
<evidence type="ECO:0000313" key="2">
    <source>
        <dbReference type="Proteomes" id="UP001362999"/>
    </source>
</evidence>
<gene>
    <name evidence="1" type="ORF">R3P38DRAFT_3277174</name>
</gene>
<organism evidence="1 2">
    <name type="scientific">Favolaschia claudopus</name>
    <dbReference type="NCBI Taxonomy" id="2862362"/>
    <lineage>
        <taxon>Eukaryota</taxon>
        <taxon>Fungi</taxon>
        <taxon>Dikarya</taxon>
        <taxon>Basidiomycota</taxon>
        <taxon>Agaricomycotina</taxon>
        <taxon>Agaricomycetes</taxon>
        <taxon>Agaricomycetidae</taxon>
        <taxon>Agaricales</taxon>
        <taxon>Marasmiineae</taxon>
        <taxon>Mycenaceae</taxon>
        <taxon>Favolaschia</taxon>
    </lineage>
</organism>
<name>A0AAW0ALZ4_9AGAR</name>
<evidence type="ECO:0000313" key="1">
    <source>
        <dbReference type="EMBL" id="KAK7014183.1"/>
    </source>
</evidence>
<dbReference type="Proteomes" id="UP001362999">
    <property type="component" value="Unassembled WGS sequence"/>
</dbReference>
<keyword evidence="2" id="KW-1185">Reference proteome</keyword>
<accession>A0AAW0ALZ4</accession>
<comment type="caution">
    <text evidence="1">The sequence shown here is derived from an EMBL/GenBank/DDBJ whole genome shotgun (WGS) entry which is preliminary data.</text>
</comment>
<proteinExistence type="predicted"/>